<name>A0A915JNN9_ROMCU</name>
<evidence type="ECO:0000313" key="1">
    <source>
        <dbReference type="Proteomes" id="UP000887565"/>
    </source>
</evidence>
<accession>A0A915JNN9</accession>
<dbReference type="Proteomes" id="UP000887565">
    <property type="component" value="Unplaced"/>
</dbReference>
<dbReference type="AlphaFoldDB" id="A0A915JNN9"/>
<keyword evidence="1" id="KW-1185">Reference proteome</keyword>
<sequence>MVQQESVVFTGTLTNCYRSSDVIRLASQSNAILEFCLWKRFLLDNEISFGLQTGHFFVVDESLKTFNKNSNLSSLANFSVTNLLQQIQLPKRKTEGVNCSKRDKNPRI</sequence>
<reference evidence="2" key="1">
    <citation type="submission" date="2022-11" db="UniProtKB">
        <authorList>
            <consortium name="WormBaseParasite"/>
        </authorList>
    </citation>
    <scope>IDENTIFICATION</scope>
</reference>
<evidence type="ECO:0000313" key="2">
    <source>
        <dbReference type="WBParaSite" id="nRc.2.0.1.t27561-RA"/>
    </source>
</evidence>
<dbReference type="WBParaSite" id="nRc.2.0.1.t27561-RA">
    <property type="protein sequence ID" value="nRc.2.0.1.t27561-RA"/>
    <property type="gene ID" value="nRc.2.0.1.g27561"/>
</dbReference>
<organism evidence="1 2">
    <name type="scientific">Romanomermis culicivorax</name>
    <name type="common">Nematode worm</name>
    <dbReference type="NCBI Taxonomy" id="13658"/>
    <lineage>
        <taxon>Eukaryota</taxon>
        <taxon>Metazoa</taxon>
        <taxon>Ecdysozoa</taxon>
        <taxon>Nematoda</taxon>
        <taxon>Enoplea</taxon>
        <taxon>Dorylaimia</taxon>
        <taxon>Mermithida</taxon>
        <taxon>Mermithoidea</taxon>
        <taxon>Mermithidae</taxon>
        <taxon>Romanomermis</taxon>
    </lineage>
</organism>
<protein>
    <submittedName>
        <fullName evidence="2">Uncharacterized protein</fullName>
    </submittedName>
</protein>
<proteinExistence type="predicted"/>